<gene>
    <name evidence="9" type="ORF">UFOPK1358_02082</name>
    <name evidence="10" type="ORF">UFOPK2766_02236</name>
</gene>
<evidence type="ECO:0000256" key="8">
    <source>
        <dbReference type="SAM" id="Phobius"/>
    </source>
</evidence>
<dbReference type="PANTHER" id="PTHR33908">
    <property type="entry name" value="MANNOSYLTRANSFERASE YKCB-RELATED"/>
    <property type="match status" value="1"/>
</dbReference>
<dbReference type="GO" id="GO:0016763">
    <property type="term" value="F:pentosyltransferase activity"/>
    <property type="evidence" value="ECO:0007669"/>
    <property type="project" value="TreeGrafter"/>
</dbReference>
<evidence type="ECO:0000256" key="6">
    <source>
        <dbReference type="ARBA" id="ARBA00022989"/>
    </source>
</evidence>
<dbReference type="GO" id="GO:0005886">
    <property type="term" value="C:plasma membrane"/>
    <property type="evidence" value="ECO:0007669"/>
    <property type="project" value="UniProtKB-SubCell"/>
</dbReference>
<dbReference type="EMBL" id="CAEZSF010000318">
    <property type="protein sequence ID" value="CAB4558594.1"/>
    <property type="molecule type" value="Genomic_DNA"/>
</dbReference>
<evidence type="ECO:0000313" key="10">
    <source>
        <dbReference type="EMBL" id="CAB4761447.1"/>
    </source>
</evidence>
<feature type="transmembrane region" description="Helical" evidence="8">
    <location>
        <begin position="190"/>
        <end position="220"/>
    </location>
</feature>
<proteinExistence type="predicted"/>
<keyword evidence="7 8" id="KW-0472">Membrane</keyword>
<accession>A0A6J6USL7</accession>
<keyword evidence="6 8" id="KW-1133">Transmembrane helix</keyword>
<feature type="transmembrane region" description="Helical" evidence="8">
    <location>
        <begin position="305"/>
        <end position="329"/>
    </location>
</feature>
<dbReference type="EMBL" id="CAEZYU010000161">
    <property type="protein sequence ID" value="CAB4761447.1"/>
    <property type="molecule type" value="Genomic_DNA"/>
</dbReference>
<keyword evidence="5 8" id="KW-0812">Transmembrane</keyword>
<evidence type="ECO:0000256" key="3">
    <source>
        <dbReference type="ARBA" id="ARBA00022676"/>
    </source>
</evidence>
<feature type="transmembrane region" description="Helical" evidence="8">
    <location>
        <begin position="104"/>
        <end position="121"/>
    </location>
</feature>
<feature type="transmembrane region" description="Helical" evidence="8">
    <location>
        <begin position="240"/>
        <end position="265"/>
    </location>
</feature>
<organism evidence="10">
    <name type="scientific">freshwater metagenome</name>
    <dbReference type="NCBI Taxonomy" id="449393"/>
    <lineage>
        <taxon>unclassified sequences</taxon>
        <taxon>metagenomes</taxon>
        <taxon>ecological metagenomes</taxon>
    </lineage>
</organism>
<dbReference type="InterPro" id="IPR050297">
    <property type="entry name" value="LipidA_mod_glycosyltrf_83"/>
</dbReference>
<protein>
    <submittedName>
        <fullName evidence="10">Unannotated protein</fullName>
    </submittedName>
</protein>
<keyword evidence="2" id="KW-1003">Cell membrane</keyword>
<evidence type="ECO:0000256" key="5">
    <source>
        <dbReference type="ARBA" id="ARBA00022692"/>
    </source>
</evidence>
<comment type="subcellular location">
    <subcellularLocation>
        <location evidence="1">Cell membrane</location>
        <topology evidence="1">Multi-pass membrane protein</topology>
    </subcellularLocation>
</comment>
<dbReference type="PANTHER" id="PTHR33908:SF11">
    <property type="entry name" value="MEMBRANE PROTEIN"/>
    <property type="match status" value="1"/>
</dbReference>
<feature type="transmembrane region" description="Helical" evidence="8">
    <location>
        <begin position="128"/>
        <end position="146"/>
    </location>
</feature>
<evidence type="ECO:0000256" key="4">
    <source>
        <dbReference type="ARBA" id="ARBA00022679"/>
    </source>
</evidence>
<feature type="transmembrane region" description="Helical" evidence="8">
    <location>
        <begin position="390"/>
        <end position="410"/>
    </location>
</feature>
<dbReference type="AlphaFoldDB" id="A0A6J6USL7"/>
<evidence type="ECO:0000313" key="9">
    <source>
        <dbReference type="EMBL" id="CAB4558594.1"/>
    </source>
</evidence>
<name>A0A6J6USL7_9ZZZZ</name>
<keyword evidence="3" id="KW-0328">Glycosyltransferase</keyword>
<evidence type="ECO:0000256" key="2">
    <source>
        <dbReference type="ARBA" id="ARBA00022475"/>
    </source>
</evidence>
<feature type="transmembrane region" description="Helical" evidence="8">
    <location>
        <begin position="341"/>
        <end position="359"/>
    </location>
</feature>
<evidence type="ECO:0000256" key="1">
    <source>
        <dbReference type="ARBA" id="ARBA00004651"/>
    </source>
</evidence>
<evidence type="ECO:0000256" key="7">
    <source>
        <dbReference type="ARBA" id="ARBA00023136"/>
    </source>
</evidence>
<feature type="transmembrane region" description="Helical" evidence="8">
    <location>
        <begin position="20"/>
        <end position="38"/>
    </location>
</feature>
<keyword evidence="4" id="KW-0808">Transferase</keyword>
<reference evidence="10" key="1">
    <citation type="submission" date="2020-05" db="EMBL/GenBank/DDBJ databases">
        <authorList>
            <person name="Chiriac C."/>
            <person name="Salcher M."/>
            <person name="Ghai R."/>
            <person name="Kavagutti S V."/>
        </authorList>
    </citation>
    <scope>NUCLEOTIDE SEQUENCE</scope>
</reference>
<feature type="transmembrane region" description="Helical" evidence="8">
    <location>
        <begin position="152"/>
        <end position="170"/>
    </location>
</feature>
<dbReference type="GO" id="GO:0008610">
    <property type="term" value="P:lipid biosynthetic process"/>
    <property type="evidence" value="ECO:0007669"/>
    <property type="project" value="UniProtKB-ARBA"/>
</dbReference>
<sequence length="531" mass="57698">MSKYHPREWLLRRVSDPTTVVVAVVVAVAIAVGVALRYRYYTGIEPGPDSDEAEFALLAQQLLRGEWPLLMRGQPYGGTPWLFGIAASIRVFGMNAFGLRLPTVFLGLVNAAMSYGIGIQLNWSRRRAALAAAAVWCFPMSAVFFASRETMYFVPSVTAGLATIFIIARMERRRTPAEILGSGALSRRSLFVAGIAAGVGLWINPGSLYLTAPALIWIGWRALAEARSISGSASARVRAVVLPGLQLLGGLVLGAFPFLFLTLAGTDRRNNYTDRVGYGFAERVELLSLHQLPGWFGFRVPIGGLLTGAWLGGVAWKVAFVVFLGLLIFQVARRSAFANESLLSVLAIGVPIVFLVITLRTGPIYANLRYIFFASPILGLLLAAKWRSDLQAAAAIALLPLIALAGLLSVDLPRQATAERTAQLLEARGAKCAIGDYWAGGHRLMFETEGKIVSISTYENRNPLYLDQAEDLGNCPWVFAEGSPGAAQFEQYLQSKQISVESVRPGDGLVVYFPERRVWLEELFPDSLAGG</sequence>